<evidence type="ECO:0000256" key="1">
    <source>
        <dbReference type="SAM" id="MobiDB-lite"/>
    </source>
</evidence>
<dbReference type="ExpressionAtlas" id="A0A0N7KLN6">
    <property type="expression patterns" value="baseline and differential"/>
</dbReference>
<reference evidence="2 3" key="2">
    <citation type="journal article" date="2013" name="Plant Cell Physiol.">
        <title>Rice Annotation Project Database (RAP-DB): an integrative and interactive database for rice genomics.</title>
        <authorList>
            <person name="Sakai H."/>
            <person name="Lee S.S."/>
            <person name="Tanaka T."/>
            <person name="Numa H."/>
            <person name="Kim J."/>
            <person name="Kawahara Y."/>
            <person name="Wakimoto H."/>
            <person name="Yang C.C."/>
            <person name="Iwamoto M."/>
            <person name="Abe T."/>
            <person name="Yamada Y."/>
            <person name="Muto A."/>
            <person name="Inokuchi H."/>
            <person name="Ikemura T."/>
            <person name="Matsumoto T."/>
            <person name="Sasaki T."/>
            <person name="Itoh T."/>
        </authorList>
    </citation>
    <scope>NUCLEOTIDE SEQUENCE [LARGE SCALE GENOMIC DNA]</scope>
    <source>
        <strain evidence="3">cv. Nipponbare</strain>
    </source>
</reference>
<accession>A0A0N7KLN6</accession>
<feature type="region of interest" description="Disordered" evidence="1">
    <location>
        <begin position="1"/>
        <end position="86"/>
    </location>
</feature>
<dbReference type="Proteomes" id="UP000059680">
    <property type="component" value="Chromosome 6"/>
</dbReference>
<evidence type="ECO:0000313" key="2">
    <source>
        <dbReference type="EMBL" id="BAS96521.1"/>
    </source>
</evidence>
<dbReference type="Gramene" id="Os06t0186600-01">
    <property type="protein sequence ID" value="Os06t0186600-01"/>
    <property type="gene ID" value="Os06g0186600"/>
</dbReference>
<organism evidence="2 3">
    <name type="scientific">Oryza sativa subsp. japonica</name>
    <name type="common">Rice</name>
    <dbReference type="NCBI Taxonomy" id="39947"/>
    <lineage>
        <taxon>Eukaryota</taxon>
        <taxon>Viridiplantae</taxon>
        <taxon>Streptophyta</taxon>
        <taxon>Embryophyta</taxon>
        <taxon>Tracheophyta</taxon>
        <taxon>Spermatophyta</taxon>
        <taxon>Magnoliopsida</taxon>
        <taxon>Liliopsida</taxon>
        <taxon>Poales</taxon>
        <taxon>Poaceae</taxon>
        <taxon>BOP clade</taxon>
        <taxon>Oryzoideae</taxon>
        <taxon>Oryzeae</taxon>
        <taxon>Oryzinae</taxon>
        <taxon>Oryza</taxon>
        <taxon>Oryza sativa</taxon>
    </lineage>
</organism>
<feature type="compositionally biased region" description="Low complexity" evidence="1">
    <location>
        <begin position="13"/>
        <end position="24"/>
    </location>
</feature>
<keyword evidence="4" id="KW-1267">Proteomics identification</keyword>
<feature type="compositionally biased region" description="Basic and acidic residues" evidence="1">
    <location>
        <begin position="28"/>
        <end position="38"/>
    </location>
</feature>
<name>A0A0N7KLN6_ORYSJ</name>
<proteinExistence type="evidence at protein level"/>
<dbReference type="PaxDb" id="39947-A0A0N7KLN6"/>
<dbReference type="STRING" id="39947.A0A0N7KLN6"/>
<gene>
    <name evidence="2" type="ordered locus">Os06g0186600</name>
    <name evidence="2" type="ORF">OSNPB_060186600</name>
</gene>
<dbReference type="AlphaFoldDB" id="A0A0N7KLN6"/>
<dbReference type="InParanoid" id="A0A0N7KLN6"/>
<evidence type="ECO:0000313" key="3">
    <source>
        <dbReference type="Proteomes" id="UP000059680"/>
    </source>
</evidence>
<feature type="compositionally biased region" description="Pro residues" evidence="1">
    <location>
        <begin position="55"/>
        <end position="65"/>
    </location>
</feature>
<protein>
    <submittedName>
        <fullName evidence="2">Os06g0186600 protein</fullName>
    </submittedName>
</protein>
<keyword evidence="3" id="KW-1185">Reference proteome</keyword>
<reference evidence="2 3" key="3">
    <citation type="journal article" date="2013" name="Rice">
        <title>Improvement of the Oryza sativa Nipponbare reference genome using next generation sequence and optical map data.</title>
        <authorList>
            <person name="Kawahara Y."/>
            <person name="de la Bastide M."/>
            <person name="Hamilton J.P."/>
            <person name="Kanamori H."/>
            <person name="McCombie W.R."/>
            <person name="Ouyang S."/>
            <person name="Schwartz D.C."/>
            <person name="Tanaka T."/>
            <person name="Wu J."/>
            <person name="Zhou S."/>
            <person name="Childs K.L."/>
            <person name="Davidson R.M."/>
            <person name="Lin H."/>
            <person name="Quesada-Ocampo L."/>
            <person name="Vaillancourt B."/>
            <person name="Sakai H."/>
            <person name="Lee S.S."/>
            <person name="Kim J."/>
            <person name="Numa H."/>
            <person name="Itoh T."/>
            <person name="Buell C.R."/>
            <person name="Matsumoto T."/>
        </authorList>
    </citation>
    <scope>NUCLEOTIDE SEQUENCE [LARGE SCALE GENOMIC DNA]</scope>
    <source>
        <strain evidence="3">cv. Nipponbare</strain>
    </source>
</reference>
<reference evidence="3" key="1">
    <citation type="journal article" date="2005" name="Nature">
        <title>The map-based sequence of the rice genome.</title>
        <authorList>
            <consortium name="International rice genome sequencing project (IRGSP)"/>
            <person name="Matsumoto T."/>
            <person name="Wu J."/>
            <person name="Kanamori H."/>
            <person name="Katayose Y."/>
            <person name="Fujisawa M."/>
            <person name="Namiki N."/>
            <person name="Mizuno H."/>
            <person name="Yamamoto K."/>
            <person name="Antonio B.A."/>
            <person name="Baba T."/>
            <person name="Sakata K."/>
            <person name="Nagamura Y."/>
            <person name="Aoki H."/>
            <person name="Arikawa K."/>
            <person name="Arita K."/>
            <person name="Bito T."/>
            <person name="Chiden Y."/>
            <person name="Fujitsuka N."/>
            <person name="Fukunaka R."/>
            <person name="Hamada M."/>
            <person name="Harada C."/>
            <person name="Hayashi A."/>
            <person name="Hijishita S."/>
            <person name="Honda M."/>
            <person name="Hosokawa S."/>
            <person name="Ichikawa Y."/>
            <person name="Idonuma A."/>
            <person name="Iijima M."/>
            <person name="Ikeda M."/>
            <person name="Ikeno M."/>
            <person name="Ito K."/>
            <person name="Ito S."/>
            <person name="Ito T."/>
            <person name="Ito Y."/>
            <person name="Ito Y."/>
            <person name="Iwabuchi A."/>
            <person name="Kamiya K."/>
            <person name="Karasawa W."/>
            <person name="Kurita K."/>
            <person name="Katagiri S."/>
            <person name="Kikuta A."/>
            <person name="Kobayashi H."/>
            <person name="Kobayashi N."/>
            <person name="Machita K."/>
            <person name="Maehara T."/>
            <person name="Masukawa M."/>
            <person name="Mizubayashi T."/>
            <person name="Mukai Y."/>
            <person name="Nagasaki H."/>
            <person name="Nagata Y."/>
            <person name="Naito S."/>
            <person name="Nakashima M."/>
            <person name="Nakama Y."/>
            <person name="Nakamichi Y."/>
            <person name="Nakamura M."/>
            <person name="Meguro A."/>
            <person name="Negishi M."/>
            <person name="Ohta I."/>
            <person name="Ohta T."/>
            <person name="Okamoto M."/>
            <person name="Ono N."/>
            <person name="Saji S."/>
            <person name="Sakaguchi M."/>
            <person name="Sakai K."/>
            <person name="Shibata M."/>
            <person name="Shimokawa T."/>
            <person name="Song J."/>
            <person name="Takazaki Y."/>
            <person name="Terasawa K."/>
            <person name="Tsugane M."/>
            <person name="Tsuji K."/>
            <person name="Ueda S."/>
            <person name="Waki K."/>
            <person name="Yamagata H."/>
            <person name="Yamamoto M."/>
            <person name="Yamamoto S."/>
            <person name="Yamane H."/>
            <person name="Yoshiki S."/>
            <person name="Yoshihara R."/>
            <person name="Yukawa K."/>
            <person name="Zhong H."/>
            <person name="Yano M."/>
            <person name="Yuan Q."/>
            <person name="Ouyang S."/>
            <person name="Liu J."/>
            <person name="Jones K.M."/>
            <person name="Gansberger K."/>
            <person name="Moffat K."/>
            <person name="Hill J."/>
            <person name="Bera J."/>
            <person name="Fadrosh D."/>
            <person name="Jin S."/>
            <person name="Johri S."/>
            <person name="Kim M."/>
            <person name="Overton L."/>
            <person name="Reardon M."/>
            <person name="Tsitrin T."/>
            <person name="Vuong H."/>
            <person name="Weaver B."/>
            <person name="Ciecko A."/>
            <person name="Tallon L."/>
            <person name="Jackson J."/>
            <person name="Pai G."/>
            <person name="Aken S.V."/>
            <person name="Utterback T."/>
            <person name="Reidmuller S."/>
            <person name="Feldblyum T."/>
            <person name="Hsiao J."/>
            <person name="Zismann V."/>
            <person name="Iobst S."/>
            <person name="de Vazeille A.R."/>
            <person name="Buell C.R."/>
            <person name="Ying K."/>
            <person name="Li Y."/>
            <person name="Lu T."/>
            <person name="Huang Y."/>
            <person name="Zhao Q."/>
            <person name="Feng Q."/>
            <person name="Zhang L."/>
            <person name="Zhu J."/>
            <person name="Weng Q."/>
            <person name="Mu J."/>
            <person name="Lu Y."/>
            <person name="Fan D."/>
            <person name="Liu Y."/>
            <person name="Guan J."/>
            <person name="Zhang Y."/>
            <person name="Yu S."/>
            <person name="Liu X."/>
            <person name="Zhang Y."/>
            <person name="Hong G."/>
            <person name="Han B."/>
            <person name="Choisne N."/>
            <person name="Demange N."/>
            <person name="Orjeda G."/>
            <person name="Samain S."/>
            <person name="Cattolico L."/>
            <person name="Pelletier E."/>
            <person name="Couloux A."/>
            <person name="Segurens B."/>
            <person name="Wincker P."/>
            <person name="D'Hont A."/>
            <person name="Scarpelli C."/>
            <person name="Weissenbach J."/>
            <person name="Salanoubat M."/>
            <person name="Quetier F."/>
            <person name="Yu Y."/>
            <person name="Kim H.R."/>
            <person name="Rambo T."/>
            <person name="Currie J."/>
            <person name="Collura K."/>
            <person name="Luo M."/>
            <person name="Yang T."/>
            <person name="Ammiraju J.S.S."/>
            <person name="Engler F."/>
            <person name="Soderlund C."/>
            <person name="Wing R.A."/>
            <person name="Palmer L.E."/>
            <person name="de la Bastide M."/>
            <person name="Spiegel L."/>
            <person name="Nascimento L."/>
            <person name="Zutavern T."/>
            <person name="O'Shaughnessy A."/>
            <person name="Dike S."/>
            <person name="Dedhia N."/>
            <person name="Preston R."/>
            <person name="Balija V."/>
            <person name="McCombie W.R."/>
            <person name="Chow T."/>
            <person name="Chen H."/>
            <person name="Chung M."/>
            <person name="Chen C."/>
            <person name="Shaw J."/>
            <person name="Wu H."/>
            <person name="Hsiao K."/>
            <person name="Chao Y."/>
            <person name="Chu M."/>
            <person name="Cheng C."/>
            <person name="Hour A."/>
            <person name="Lee P."/>
            <person name="Lin S."/>
            <person name="Lin Y."/>
            <person name="Liou J."/>
            <person name="Liu S."/>
            <person name="Hsing Y."/>
            <person name="Raghuvanshi S."/>
            <person name="Mohanty A."/>
            <person name="Bharti A.K."/>
            <person name="Gaur A."/>
            <person name="Gupta V."/>
            <person name="Kumar D."/>
            <person name="Ravi V."/>
            <person name="Vij S."/>
            <person name="Kapur A."/>
            <person name="Khurana P."/>
            <person name="Khurana P."/>
            <person name="Khurana J.P."/>
            <person name="Tyagi A.K."/>
            <person name="Gaikwad K."/>
            <person name="Singh A."/>
            <person name="Dalal V."/>
            <person name="Srivastava S."/>
            <person name="Dixit A."/>
            <person name="Pal A.K."/>
            <person name="Ghazi I.A."/>
            <person name="Yadav M."/>
            <person name="Pandit A."/>
            <person name="Bhargava A."/>
            <person name="Sureshbabu K."/>
            <person name="Batra K."/>
            <person name="Sharma T.R."/>
            <person name="Mohapatra T."/>
            <person name="Singh N.K."/>
            <person name="Messing J."/>
            <person name="Nelson A.B."/>
            <person name="Fuks G."/>
            <person name="Kavchok S."/>
            <person name="Keizer G."/>
            <person name="Linton E."/>
            <person name="Llaca V."/>
            <person name="Song R."/>
            <person name="Tanyolac B."/>
            <person name="Young S."/>
            <person name="Ho-Il K."/>
            <person name="Hahn J.H."/>
            <person name="Sangsakoo G."/>
            <person name="Vanavichit A."/>
            <person name="de Mattos Luiz.A.T."/>
            <person name="Zimmer P.D."/>
            <person name="Malone G."/>
            <person name="Dellagostin O."/>
            <person name="de Oliveira A.C."/>
            <person name="Bevan M."/>
            <person name="Bancroft I."/>
            <person name="Minx P."/>
            <person name="Cordum H."/>
            <person name="Wilson R."/>
            <person name="Cheng Z."/>
            <person name="Jin W."/>
            <person name="Jiang J."/>
            <person name="Leong S.A."/>
            <person name="Iwama H."/>
            <person name="Gojobori T."/>
            <person name="Itoh T."/>
            <person name="Niimura Y."/>
            <person name="Fujii Y."/>
            <person name="Habara T."/>
            <person name="Sakai H."/>
            <person name="Sato Y."/>
            <person name="Wilson G."/>
            <person name="Kumar K."/>
            <person name="McCouch S."/>
            <person name="Juretic N."/>
            <person name="Hoen D."/>
            <person name="Wright S."/>
            <person name="Bruskiewich R."/>
            <person name="Bureau T."/>
            <person name="Miyao A."/>
            <person name="Hirochika H."/>
            <person name="Nishikawa T."/>
            <person name="Kadowaki K."/>
            <person name="Sugiura M."/>
            <person name="Burr B."/>
            <person name="Sasaki T."/>
        </authorList>
    </citation>
    <scope>NUCLEOTIDE SEQUENCE [LARGE SCALE GENOMIC DNA]</scope>
    <source>
        <strain evidence="3">cv. Nipponbare</strain>
    </source>
</reference>
<dbReference type="EMBL" id="AP014962">
    <property type="protein sequence ID" value="BAS96521.1"/>
    <property type="molecule type" value="Genomic_DNA"/>
</dbReference>
<evidence type="ECO:0007829" key="4">
    <source>
        <dbReference type="PeptideAtlas" id="A0A0N7KLN6"/>
    </source>
</evidence>
<sequence>MVQLPSSGKRPAEPAMAAASAAGATVKLEADEMLHGGEEDGGPLSKRAKAGVQMPAPPPPPPPPQQQVDPGGGGGVSCSRIPFGGF</sequence>